<dbReference type="GO" id="GO:0003723">
    <property type="term" value="F:RNA binding"/>
    <property type="evidence" value="ECO:0007669"/>
    <property type="project" value="InterPro"/>
</dbReference>
<dbReference type="SMART" id="SM00955">
    <property type="entry name" value="RNB"/>
    <property type="match status" value="1"/>
</dbReference>
<dbReference type="InterPro" id="IPR012340">
    <property type="entry name" value="NA-bd_OB-fold"/>
</dbReference>
<dbReference type="SUPFAM" id="SSF50249">
    <property type="entry name" value="Nucleic acid-binding proteins"/>
    <property type="match status" value="1"/>
</dbReference>
<sequence length="474" mass="50205">MPALHFAAAEDIPEALTEGVARLREALGVPSSFPDAVLAEAEAAASAVVLPEADRTDIEFVTIDPEGSKDLDQALHIERSGDGYVVHYAIAEVAAFVRPGGAIDAEAHARGETLYAPSLRTPLHPPVLSEGAASLLPGVVRPALLWEITLDAAGAMTSKKVSRARVQSREQLTYEGVQAALDGGTASESLQLLKVVGQLRQAQEVARGGVSLSAPEQVVLTQGGTWELAFRTTLPVEDWNAQISLLTGMAAAELMLGAKIGILRTLPPARQGDIDRLRHVAKGLRLTWPGSMPYAEFVRSLDPAVPGQAAMLNACTRLFRGAGYAAFDGTVPEQRFHAALAVEYAHCTAPLRRLVDRYAGEVCLSICSGQPVPDWVRTALPGLPATMESADIRAKKYERGIVDLVEALVMQGHLGQTFTGVVIELDQRGDGGVVQVASPAVAARVKGKVALGHEVQVRLEAVDLVQGTVLFSAL</sequence>
<dbReference type="Proteomes" id="UP000291933">
    <property type="component" value="Unassembled WGS sequence"/>
</dbReference>
<dbReference type="Pfam" id="PF18614">
    <property type="entry name" value="RNase_II_C_S1"/>
    <property type="match status" value="1"/>
</dbReference>
<dbReference type="PANTHER" id="PTHR23355:SF42">
    <property type="entry name" value="RIBONUCLEASE II, CHLOROPLASTIC_MITOCHONDRIAL"/>
    <property type="match status" value="1"/>
</dbReference>
<dbReference type="AlphaFoldDB" id="A0A4Q9KJG7"/>
<dbReference type="InterPro" id="IPR050180">
    <property type="entry name" value="RNR_Ribonuclease"/>
</dbReference>
<protein>
    <submittedName>
        <fullName evidence="2">RNB domain-containing ribonuclease</fullName>
    </submittedName>
</protein>
<feature type="domain" description="RNB" evidence="1">
    <location>
        <begin position="52"/>
        <end position="369"/>
    </location>
</feature>
<keyword evidence="3" id="KW-1185">Reference proteome</keyword>
<evidence type="ECO:0000259" key="1">
    <source>
        <dbReference type="SMART" id="SM00955"/>
    </source>
</evidence>
<dbReference type="InterPro" id="IPR040596">
    <property type="entry name" value="RNase_II_C_S1"/>
</dbReference>
<organism evidence="2 3">
    <name type="scientific">Propioniciclava tarda</name>
    <dbReference type="NCBI Taxonomy" id="433330"/>
    <lineage>
        <taxon>Bacteria</taxon>
        <taxon>Bacillati</taxon>
        <taxon>Actinomycetota</taxon>
        <taxon>Actinomycetes</taxon>
        <taxon>Propionibacteriales</taxon>
        <taxon>Propionibacteriaceae</taxon>
        <taxon>Propioniciclava</taxon>
    </lineage>
</organism>
<dbReference type="InterPro" id="IPR001900">
    <property type="entry name" value="RNase_II/R"/>
</dbReference>
<dbReference type="GO" id="GO:0000932">
    <property type="term" value="C:P-body"/>
    <property type="evidence" value="ECO:0007669"/>
    <property type="project" value="TreeGrafter"/>
</dbReference>
<dbReference type="OrthoDB" id="5800376at2"/>
<accession>A0A4Q9KJG7</accession>
<dbReference type="EMBL" id="SDMR01000015">
    <property type="protein sequence ID" value="TBT94295.1"/>
    <property type="molecule type" value="Genomic_DNA"/>
</dbReference>
<dbReference type="GO" id="GO:0006402">
    <property type="term" value="P:mRNA catabolic process"/>
    <property type="evidence" value="ECO:0007669"/>
    <property type="project" value="TreeGrafter"/>
</dbReference>
<name>A0A4Q9KJG7_PROTD</name>
<dbReference type="Pfam" id="PF00773">
    <property type="entry name" value="RNB"/>
    <property type="match status" value="1"/>
</dbReference>
<gene>
    <name evidence="2" type="ORF">ET996_11400</name>
</gene>
<reference evidence="2 3" key="1">
    <citation type="submission" date="2019-01" db="EMBL/GenBank/DDBJ databases">
        <title>Lactibacter flavus gen. nov., sp. nov., a novel bacterium of the family Propionibacteriaceae isolated from raw milk and dairy products.</title>
        <authorList>
            <person name="Huptas C."/>
            <person name="Wenning M."/>
            <person name="Breitenwieser F."/>
            <person name="Doll E."/>
            <person name="Von Neubeck M."/>
            <person name="Busse H.-J."/>
            <person name="Scherer S."/>
        </authorList>
    </citation>
    <scope>NUCLEOTIDE SEQUENCE [LARGE SCALE GENOMIC DNA]</scope>
    <source>
        <strain evidence="3">DSM 22130 / JCM 15804 / WR061</strain>
    </source>
</reference>
<evidence type="ECO:0000313" key="3">
    <source>
        <dbReference type="Proteomes" id="UP000291933"/>
    </source>
</evidence>
<dbReference type="PANTHER" id="PTHR23355">
    <property type="entry name" value="RIBONUCLEASE"/>
    <property type="match status" value="1"/>
</dbReference>
<dbReference type="RefSeq" id="WP_131172684.1">
    <property type="nucleotide sequence ID" value="NZ_FXTL01000015.1"/>
</dbReference>
<dbReference type="GO" id="GO:0000175">
    <property type="term" value="F:3'-5'-RNA exonuclease activity"/>
    <property type="evidence" value="ECO:0007669"/>
    <property type="project" value="TreeGrafter"/>
</dbReference>
<proteinExistence type="predicted"/>
<comment type="caution">
    <text evidence="2">The sequence shown here is derived from an EMBL/GenBank/DDBJ whole genome shotgun (WGS) entry which is preliminary data.</text>
</comment>
<evidence type="ECO:0000313" key="2">
    <source>
        <dbReference type="EMBL" id="TBT94295.1"/>
    </source>
</evidence>